<protein>
    <submittedName>
        <fullName evidence="1">Uncharacterized protein</fullName>
    </submittedName>
</protein>
<dbReference type="Pfam" id="PF20012">
    <property type="entry name" value="GAP1-N1"/>
    <property type="match status" value="1"/>
</dbReference>
<dbReference type="EMBL" id="WPIN01000002">
    <property type="protein sequence ID" value="MVM29273.1"/>
    <property type="molecule type" value="Genomic_DNA"/>
</dbReference>
<dbReference type="AlphaFoldDB" id="A0A7K1S628"/>
<dbReference type="Proteomes" id="UP000436006">
    <property type="component" value="Unassembled WGS sequence"/>
</dbReference>
<organism evidence="1 2">
    <name type="scientific">Spirosoma arboris</name>
    <dbReference type="NCBI Taxonomy" id="2682092"/>
    <lineage>
        <taxon>Bacteria</taxon>
        <taxon>Pseudomonadati</taxon>
        <taxon>Bacteroidota</taxon>
        <taxon>Cytophagia</taxon>
        <taxon>Cytophagales</taxon>
        <taxon>Cytophagaceae</taxon>
        <taxon>Spirosoma</taxon>
    </lineage>
</organism>
<name>A0A7K1S628_9BACT</name>
<sequence>MSTFVVHQALFGQDDSWGFGLLSTTHPNQSLVRRMGNSTDLIEQVPDQVSWQPTLRGRKWNEYYLLFKTYPDSSIGMRPGRVFSHVLIIESVNLPTVSNLRPLLDLLPIQLNKDIVLDPVSVAPSLPQQIDITPRLGYMLQQYVSPTRSGPLIWAGQYGFEEAIVLLWQAIDDREREQLSFNIGFMPTQLRNPADRLQLVSVPQSLLDRWRPNFTVIDINASHTNLNELEAFLAGDFNNCPNLSFILKELGIDSRSLNDLDALYRVASIASNITGASLQEILALASVIHYYKPSENSAKQIKDRIIVRLKHLISNDETGNLARLGSLKNNSLSAVDLSTIATAITTRLIELMLLGLDSQLLSIITQWPNEPSRTWWRTSLLAALENIFSKWTAGSERIVFGLWSQPFESVNDFFDLLPDTERIESSLLSALPDSLPSKAWETGIKLAQVEHWLRLHLACLLKLFNLQDALKKHLEIDVSSTYMAALQLARDQQNPLEFIDAAITLEEGRLIELAGQLCNSDPDLLKNLDITKNGWQKVWLSSVGSEGNLWNSLKQPNQITESIFDHLIAGGQVLPELIKKISMSTQADLRAYSNRSTLWPLLDKNNRERFLLATATGLLTHEKPEDSSYHLEPELIEVFSRDNFFAHVIANPTISLGRLVTYIDRFKLAEANIVKYIQTYNGRSESGDIVALGQLIHRNRWTTAAEQVVNLARRISAFKQAIPFCIDLLSRYNRVKVYFYFGDLLQALPTTVDIRSDWWSTLLEEAKLVYPDGPRQNGIWSDSGGKDHVVKVSVNGGEQWNDLLSGIRRGRFSVSIDSLLAVMIEDSPRNETFKMLQQTISNAR</sequence>
<evidence type="ECO:0000313" key="1">
    <source>
        <dbReference type="EMBL" id="MVM29273.1"/>
    </source>
</evidence>
<keyword evidence="2" id="KW-1185">Reference proteome</keyword>
<proteinExistence type="predicted"/>
<gene>
    <name evidence="1" type="ORF">GO755_04455</name>
</gene>
<reference evidence="1 2" key="1">
    <citation type="submission" date="2019-12" db="EMBL/GenBank/DDBJ databases">
        <title>Spirosoma sp. HMF4905 genome sequencing and assembly.</title>
        <authorList>
            <person name="Kang H."/>
            <person name="Cha I."/>
            <person name="Kim H."/>
            <person name="Joh K."/>
        </authorList>
    </citation>
    <scope>NUCLEOTIDE SEQUENCE [LARGE SCALE GENOMIC DNA]</scope>
    <source>
        <strain evidence="1 2">HMF4905</strain>
    </source>
</reference>
<dbReference type="RefSeq" id="WP_157583500.1">
    <property type="nucleotide sequence ID" value="NZ_WPIN01000002.1"/>
</dbReference>
<comment type="caution">
    <text evidence="1">The sequence shown here is derived from an EMBL/GenBank/DDBJ whole genome shotgun (WGS) entry which is preliminary data.</text>
</comment>
<accession>A0A7K1S628</accession>
<evidence type="ECO:0000313" key="2">
    <source>
        <dbReference type="Proteomes" id="UP000436006"/>
    </source>
</evidence>